<sequence length="93" mass="10333">MPPPRLRRIAKMTISTRLRLRPLVEDESAPTAAPTMPIGMTSQFIQPSSGTNATRPSTRVTRPIATEKMFSMTRTWPLPHRAARCGGDRRSAC</sequence>
<protein>
    <submittedName>
        <fullName evidence="2">Uncharacterized protein</fullName>
    </submittedName>
</protein>
<reference evidence="2 3" key="1">
    <citation type="journal article" date="2017" name="Curr. Biol.">
        <title>Genome architecture and evolution of a unichromosomal asexual nematode.</title>
        <authorList>
            <person name="Fradin H."/>
            <person name="Zegar C."/>
            <person name="Gutwein M."/>
            <person name="Lucas J."/>
            <person name="Kovtun M."/>
            <person name="Corcoran D."/>
            <person name="Baugh L.R."/>
            <person name="Kiontke K."/>
            <person name="Gunsalus K."/>
            <person name="Fitch D.H."/>
            <person name="Piano F."/>
        </authorList>
    </citation>
    <scope>NUCLEOTIDE SEQUENCE [LARGE SCALE GENOMIC DNA]</scope>
    <source>
        <strain evidence="2">PF1309</strain>
    </source>
</reference>
<gene>
    <name evidence="2" type="ORF">WR25_01077</name>
</gene>
<evidence type="ECO:0000313" key="3">
    <source>
        <dbReference type="Proteomes" id="UP000218231"/>
    </source>
</evidence>
<dbReference type="AlphaFoldDB" id="A0A2A2KLK4"/>
<dbReference type="Proteomes" id="UP000218231">
    <property type="component" value="Unassembled WGS sequence"/>
</dbReference>
<feature type="region of interest" description="Disordered" evidence="1">
    <location>
        <begin position="25"/>
        <end position="59"/>
    </location>
</feature>
<keyword evidence="3" id="KW-1185">Reference proteome</keyword>
<comment type="caution">
    <text evidence="2">The sequence shown here is derived from an EMBL/GenBank/DDBJ whole genome shotgun (WGS) entry which is preliminary data.</text>
</comment>
<organism evidence="2 3">
    <name type="scientific">Diploscapter pachys</name>
    <dbReference type="NCBI Taxonomy" id="2018661"/>
    <lineage>
        <taxon>Eukaryota</taxon>
        <taxon>Metazoa</taxon>
        <taxon>Ecdysozoa</taxon>
        <taxon>Nematoda</taxon>
        <taxon>Chromadorea</taxon>
        <taxon>Rhabditida</taxon>
        <taxon>Rhabditina</taxon>
        <taxon>Rhabditomorpha</taxon>
        <taxon>Rhabditoidea</taxon>
        <taxon>Rhabditidae</taxon>
        <taxon>Diploscapter</taxon>
    </lineage>
</organism>
<name>A0A2A2KLK4_9BILA</name>
<proteinExistence type="predicted"/>
<feature type="compositionally biased region" description="Polar residues" evidence="1">
    <location>
        <begin position="40"/>
        <end position="59"/>
    </location>
</feature>
<evidence type="ECO:0000256" key="1">
    <source>
        <dbReference type="SAM" id="MobiDB-lite"/>
    </source>
</evidence>
<dbReference type="EMBL" id="LIAE01008260">
    <property type="protein sequence ID" value="PAV74861.1"/>
    <property type="molecule type" value="Genomic_DNA"/>
</dbReference>
<evidence type="ECO:0000313" key="2">
    <source>
        <dbReference type="EMBL" id="PAV74861.1"/>
    </source>
</evidence>
<accession>A0A2A2KLK4</accession>